<organism evidence="1 2">
    <name type="scientific">Niastella vici</name>
    <dbReference type="NCBI Taxonomy" id="1703345"/>
    <lineage>
        <taxon>Bacteria</taxon>
        <taxon>Pseudomonadati</taxon>
        <taxon>Bacteroidota</taxon>
        <taxon>Chitinophagia</taxon>
        <taxon>Chitinophagales</taxon>
        <taxon>Chitinophagaceae</taxon>
        <taxon>Niastella</taxon>
    </lineage>
</organism>
<dbReference type="AlphaFoldDB" id="A0A1V9FVJ5"/>
<reference evidence="1 2" key="1">
    <citation type="submission" date="2016-03" db="EMBL/GenBank/DDBJ databases">
        <title>Niastella vici sp. nov., isolated from farmland soil.</title>
        <authorList>
            <person name="Chen L."/>
            <person name="Wang D."/>
            <person name="Yang S."/>
            <person name="Wang G."/>
        </authorList>
    </citation>
    <scope>NUCLEOTIDE SEQUENCE [LARGE SCALE GENOMIC DNA]</scope>
    <source>
        <strain evidence="1 2">DJ57</strain>
    </source>
</reference>
<dbReference type="Proteomes" id="UP000192796">
    <property type="component" value="Unassembled WGS sequence"/>
</dbReference>
<name>A0A1V9FVJ5_9BACT</name>
<protein>
    <recommendedName>
        <fullName evidence="3">TonB-dependent receptor plug domain-containing protein</fullName>
    </recommendedName>
</protein>
<dbReference type="OrthoDB" id="8727862at2"/>
<gene>
    <name evidence="1" type="ORF">A3860_28825</name>
</gene>
<evidence type="ECO:0000313" key="2">
    <source>
        <dbReference type="Proteomes" id="UP000192796"/>
    </source>
</evidence>
<comment type="caution">
    <text evidence="1">The sequence shown here is derived from an EMBL/GenBank/DDBJ whole genome shotgun (WGS) entry which is preliminary data.</text>
</comment>
<evidence type="ECO:0008006" key="3">
    <source>
        <dbReference type="Google" id="ProtNLM"/>
    </source>
</evidence>
<proteinExistence type="predicted"/>
<dbReference type="Pfam" id="PF13715">
    <property type="entry name" value="CarbopepD_reg_2"/>
    <property type="match status" value="1"/>
</dbReference>
<dbReference type="InterPro" id="IPR008969">
    <property type="entry name" value="CarboxyPept-like_regulatory"/>
</dbReference>
<sequence length="113" mass="12326">MLGKIAIDEKPTAILQQQEIKGTILDSKTGAPVKGASIHLADYGKTVLSDSTGKFSLTIEKGDSIVLEVKAPWYVTKPVLINNTTNWQNLVIMMTEESIHMGAVVVEEENTNK</sequence>
<dbReference type="Gene3D" id="2.60.40.1120">
    <property type="entry name" value="Carboxypeptidase-like, regulatory domain"/>
    <property type="match status" value="1"/>
</dbReference>
<dbReference type="SUPFAM" id="SSF49464">
    <property type="entry name" value="Carboxypeptidase regulatory domain-like"/>
    <property type="match status" value="1"/>
</dbReference>
<keyword evidence="2" id="KW-1185">Reference proteome</keyword>
<evidence type="ECO:0000313" key="1">
    <source>
        <dbReference type="EMBL" id="OQP62365.1"/>
    </source>
</evidence>
<accession>A0A1V9FVJ5</accession>
<dbReference type="STRING" id="1703345.A3860_28825"/>
<dbReference type="EMBL" id="LVYD01000051">
    <property type="protein sequence ID" value="OQP62365.1"/>
    <property type="molecule type" value="Genomic_DNA"/>
</dbReference>
<dbReference type="RefSeq" id="WP_081149331.1">
    <property type="nucleotide sequence ID" value="NZ_LVYD01000051.1"/>
</dbReference>